<protein>
    <submittedName>
        <fullName evidence="1">Uncharacterized protein</fullName>
    </submittedName>
</protein>
<evidence type="ECO:0000313" key="2">
    <source>
        <dbReference type="Proteomes" id="UP000430146"/>
    </source>
</evidence>
<organism evidence="1 2">
    <name type="scientific">Mycolicibacterium vanbaalenii</name>
    <name type="common">Mycobacterium vanbaalenii</name>
    <dbReference type="NCBI Taxonomy" id="110539"/>
    <lineage>
        <taxon>Bacteria</taxon>
        <taxon>Bacillati</taxon>
        <taxon>Actinomycetota</taxon>
        <taxon>Actinomycetes</taxon>
        <taxon>Mycobacteriales</taxon>
        <taxon>Mycobacteriaceae</taxon>
        <taxon>Mycolicibacterium</taxon>
    </lineage>
</organism>
<keyword evidence="2" id="KW-1185">Reference proteome</keyword>
<dbReference type="EMBL" id="CACSIP010000023">
    <property type="protein sequence ID" value="CAA0124272.1"/>
    <property type="molecule type" value="Genomic_DNA"/>
</dbReference>
<dbReference type="AlphaFoldDB" id="A0A5S9QYJ0"/>
<dbReference type="Proteomes" id="UP000430146">
    <property type="component" value="Unassembled WGS sequence"/>
</dbReference>
<proteinExistence type="predicted"/>
<evidence type="ECO:0000313" key="1">
    <source>
        <dbReference type="EMBL" id="CAA0124272.1"/>
    </source>
</evidence>
<reference evidence="1 2" key="1">
    <citation type="submission" date="2019-11" db="EMBL/GenBank/DDBJ databases">
        <authorList>
            <person name="Holert J."/>
        </authorList>
    </citation>
    <scope>NUCLEOTIDE SEQUENCE [LARGE SCALE GENOMIC DNA]</scope>
    <source>
        <strain evidence="1">BC8_1</strain>
    </source>
</reference>
<sequence length="120" mass="13020">MILVAGGLEARMRHCEGKPPTRAQHSLDQSRGGIEISHVVQRQRCRHTIHGNVRHGVQGGSVIDAVDNSSQWGMLGRFGIRDQRACGIYAHDACSGGCRRSADDGLTATNVKNIETKNFA</sequence>
<accession>A0A5S9QYJ0</accession>
<name>A0A5S9QYJ0_MYCVN</name>
<gene>
    <name evidence="1" type="ORF">AELLOGFF_00926</name>
</gene>